<name>A0A2T0MNS9_9ACTN</name>
<dbReference type="OrthoDB" id="3237043at2"/>
<dbReference type="AlphaFoldDB" id="A0A2T0MNS9"/>
<dbReference type="RefSeq" id="WP_106247801.1">
    <property type="nucleotide sequence ID" value="NZ_PVNG01000019.1"/>
</dbReference>
<dbReference type="PANTHER" id="PTHR43157">
    <property type="entry name" value="PHOSPHATIDYLINOSITOL-GLYCAN BIOSYNTHESIS CLASS F PROTEIN-RELATED"/>
    <property type="match status" value="1"/>
</dbReference>
<dbReference type="SUPFAM" id="SSF51735">
    <property type="entry name" value="NAD(P)-binding Rossmann-fold domains"/>
    <property type="match status" value="1"/>
</dbReference>
<evidence type="ECO:0000256" key="1">
    <source>
        <dbReference type="ARBA" id="ARBA00023002"/>
    </source>
</evidence>
<dbReference type="PANTHER" id="PTHR43157:SF31">
    <property type="entry name" value="PHOSPHATIDYLINOSITOL-GLYCAN BIOSYNTHESIS CLASS F PROTEIN"/>
    <property type="match status" value="1"/>
</dbReference>
<evidence type="ECO:0000313" key="3">
    <source>
        <dbReference type="Proteomes" id="UP000238312"/>
    </source>
</evidence>
<dbReference type="InterPro" id="IPR036291">
    <property type="entry name" value="NAD(P)-bd_dom_sf"/>
</dbReference>
<comment type="caution">
    <text evidence="2">The sequence shown here is derived from an EMBL/GenBank/DDBJ whole genome shotgun (WGS) entry which is preliminary data.</text>
</comment>
<dbReference type="Proteomes" id="UP000238312">
    <property type="component" value="Unassembled WGS sequence"/>
</dbReference>
<keyword evidence="3" id="KW-1185">Reference proteome</keyword>
<reference evidence="2 3" key="1">
    <citation type="submission" date="2018-03" db="EMBL/GenBank/DDBJ databases">
        <title>Genomic Encyclopedia of Type Strains, Phase III (KMG-III): the genomes of soil and plant-associated and newly described type strains.</title>
        <authorList>
            <person name="Whitman W."/>
        </authorList>
    </citation>
    <scope>NUCLEOTIDE SEQUENCE [LARGE SCALE GENOMIC DNA]</scope>
    <source>
        <strain evidence="2 3">CGMCC 4.7104</strain>
    </source>
</reference>
<accession>A0A2T0MNS9</accession>
<dbReference type="EMBL" id="PVNG01000019">
    <property type="protein sequence ID" value="PRX59618.1"/>
    <property type="molecule type" value="Genomic_DNA"/>
</dbReference>
<dbReference type="PRINTS" id="PR00081">
    <property type="entry name" value="GDHRDH"/>
</dbReference>
<dbReference type="Gene3D" id="3.40.50.720">
    <property type="entry name" value="NAD(P)-binding Rossmann-like Domain"/>
    <property type="match status" value="1"/>
</dbReference>
<proteinExistence type="predicted"/>
<sequence>MTGPAAGPMAGRVCLVTGAGGDMGRVIVTELARRGATVVLVCREMRAARALRDQVSAATGNADVHALAADLSDQRAIRELAAAFRDRHEHLHVLVNNAGAHFHERRLSTDGIELHLAVNHLSWFLLTNLLLDRLIAGAPARVVNVASDAITDTRTYRIGPRRTAVIDLDDLQSERGYRPMQAYGNAKLAMVMCGYALARRLNGTGVTVNALHPGIVATAIIADSVPRVLRPVTALARPFLLTPAQGARTAIDLATSPGLAQVSGAFFADRRPRRTPEPSYDIAVQERLWQASAVLTGLTGQDQAGPATSSGR</sequence>
<dbReference type="InterPro" id="IPR002347">
    <property type="entry name" value="SDR_fam"/>
</dbReference>
<evidence type="ECO:0000313" key="2">
    <source>
        <dbReference type="EMBL" id="PRX59618.1"/>
    </source>
</evidence>
<protein>
    <submittedName>
        <fullName evidence="2">NAD(P)-dependent dehydrogenase (Short-subunit alcohol dehydrogenase family)</fullName>
    </submittedName>
</protein>
<organism evidence="2 3">
    <name type="scientific">Nonomuraea fuscirosea</name>
    <dbReference type="NCBI Taxonomy" id="1291556"/>
    <lineage>
        <taxon>Bacteria</taxon>
        <taxon>Bacillati</taxon>
        <taxon>Actinomycetota</taxon>
        <taxon>Actinomycetes</taxon>
        <taxon>Streptosporangiales</taxon>
        <taxon>Streptosporangiaceae</taxon>
        <taxon>Nonomuraea</taxon>
    </lineage>
</organism>
<dbReference type="GO" id="GO:0016491">
    <property type="term" value="F:oxidoreductase activity"/>
    <property type="evidence" value="ECO:0007669"/>
    <property type="project" value="UniProtKB-KW"/>
</dbReference>
<dbReference type="Pfam" id="PF00106">
    <property type="entry name" value="adh_short"/>
    <property type="match status" value="1"/>
</dbReference>
<keyword evidence="1" id="KW-0560">Oxidoreductase</keyword>
<dbReference type="Pfam" id="PF13561">
    <property type="entry name" value="adh_short_C2"/>
    <property type="match status" value="1"/>
</dbReference>
<gene>
    <name evidence="2" type="ORF">B0I32_11961</name>
</gene>